<keyword evidence="1" id="KW-1133">Transmembrane helix</keyword>
<gene>
    <name evidence="2" type="ORF">DFQ11_10857</name>
</gene>
<feature type="transmembrane region" description="Helical" evidence="1">
    <location>
        <begin position="7"/>
        <end position="27"/>
    </location>
</feature>
<dbReference type="EMBL" id="QJTD01000008">
    <property type="protein sequence ID" value="PYE80033.1"/>
    <property type="molecule type" value="Genomic_DNA"/>
</dbReference>
<keyword evidence="3" id="KW-1185">Reference proteome</keyword>
<organism evidence="2 3">
    <name type="scientific">Winogradskyella epiphytica</name>
    <dbReference type="NCBI Taxonomy" id="262005"/>
    <lineage>
        <taxon>Bacteria</taxon>
        <taxon>Pseudomonadati</taxon>
        <taxon>Bacteroidota</taxon>
        <taxon>Flavobacteriia</taxon>
        <taxon>Flavobacteriales</taxon>
        <taxon>Flavobacteriaceae</taxon>
        <taxon>Winogradskyella</taxon>
    </lineage>
</organism>
<accession>A0A2V4YAK0</accession>
<comment type="caution">
    <text evidence="2">The sequence shown here is derived from an EMBL/GenBank/DDBJ whole genome shotgun (WGS) entry which is preliminary data.</text>
</comment>
<feature type="transmembrane region" description="Helical" evidence="1">
    <location>
        <begin position="47"/>
        <end position="70"/>
    </location>
</feature>
<evidence type="ECO:0000313" key="2">
    <source>
        <dbReference type="EMBL" id="PYE80033.1"/>
    </source>
</evidence>
<evidence type="ECO:0000256" key="1">
    <source>
        <dbReference type="SAM" id="Phobius"/>
    </source>
</evidence>
<evidence type="ECO:0000313" key="3">
    <source>
        <dbReference type="Proteomes" id="UP000248054"/>
    </source>
</evidence>
<keyword evidence="1" id="KW-0472">Membrane</keyword>
<dbReference type="AlphaFoldDB" id="A0A2V4YAK0"/>
<reference evidence="2 3" key="1">
    <citation type="submission" date="2018-06" db="EMBL/GenBank/DDBJ databases">
        <title>Genomic Encyclopedia of Type Strains, Phase III (KMG-III): the genomes of soil and plant-associated and newly described type strains.</title>
        <authorList>
            <person name="Whitman W."/>
        </authorList>
    </citation>
    <scope>NUCLEOTIDE SEQUENCE [LARGE SCALE GENOMIC DNA]</scope>
    <source>
        <strain evidence="2 3">CECT 7945</strain>
    </source>
</reference>
<name>A0A2V4YAK0_9FLAO</name>
<dbReference type="Proteomes" id="UP000248054">
    <property type="component" value="Unassembled WGS sequence"/>
</dbReference>
<sequence length="80" mass="9563">MVKSNLIKVIAILLTLISFRFILKFIWSDFFASVYPSWNVTVYAQFWLLNYRTIMYGLATLTMILLYRLWKSMLSKLLTK</sequence>
<keyword evidence="1" id="KW-0812">Transmembrane</keyword>
<proteinExistence type="predicted"/>
<protein>
    <submittedName>
        <fullName evidence="2">Uncharacterized protein</fullName>
    </submittedName>
</protein>